<organism evidence="1">
    <name type="scientific">viral metagenome</name>
    <dbReference type="NCBI Taxonomy" id="1070528"/>
    <lineage>
        <taxon>unclassified sequences</taxon>
        <taxon>metagenomes</taxon>
        <taxon>organismal metagenomes</taxon>
    </lineage>
</organism>
<proteinExistence type="predicted"/>
<dbReference type="AlphaFoldDB" id="A0A6C0IU03"/>
<accession>A0A6C0IU03</accession>
<evidence type="ECO:0000313" key="1">
    <source>
        <dbReference type="EMBL" id="QHT96741.1"/>
    </source>
</evidence>
<name>A0A6C0IU03_9ZZZZ</name>
<sequence length="437" mass="51018">MSAPDIIPELSFNSIQPLYQFLQRTDVSSDISHLYIIHASSRKRIDTKRDLTIVLHECTDQCWVMYPGDHEFRRDLLIGDVIKLVQNKPNGIIRLVGDTPIISALNVFQVIDDSAELYMSDITRDTSIAWMGNITRKANRQYLVVTKNTFPQYFTKNWFRNAIFTSLINRSTKIKYPDLPILLLHENVCDSEMIDDIFKHPEIISLCSDTKYNSHVLVDSFLDFLAFEFIGYNDHYDHICTAIQAFGEKYSYFYDDYKCDYNFLLLVLNNRGTLDTLISLCPHKSIEGTCPNTWNIIQEHLIILLAHHYTIPIVDTPMEWLTPKSRRIMANAWLYSGYGGSWDNGRYIGWHPYVHSIAFSGWKRSATLFRIGTYFLTRLLDTRECKRSLPWLLWAWTMPYLGFSWMEPDINPVGFCCINPKYVAQRVQTRWALAKYS</sequence>
<reference evidence="1" key="1">
    <citation type="journal article" date="2020" name="Nature">
        <title>Giant virus diversity and host interactions through global metagenomics.</title>
        <authorList>
            <person name="Schulz F."/>
            <person name="Roux S."/>
            <person name="Paez-Espino D."/>
            <person name="Jungbluth S."/>
            <person name="Walsh D.A."/>
            <person name="Denef V.J."/>
            <person name="McMahon K.D."/>
            <person name="Konstantinidis K.T."/>
            <person name="Eloe-Fadrosh E.A."/>
            <person name="Kyrpides N.C."/>
            <person name="Woyke T."/>
        </authorList>
    </citation>
    <scope>NUCLEOTIDE SEQUENCE</scope>
    <source>
        <strain evidence="1">GVMAG-M-3300024336-7</strain>
    </source>
</reference>
<protein>
    <submittedName>
        <fullName evidence="1">Uncharacterized protein</fullName>
    </submittedName>
</protein>
<dbReference type="EMBL" id="MN740267">
    <property type="protein sequence ID" value="QHT96741.1"/>
    <property type="molecule type" value="Genomic_DNA"/>
</dbReference>